<evidence type="ECO:0000313" key="14">
    <source>
        <dbReference type="Proteomes" id="UP000245207"/>
    </source>
</evidence>
<evidence type="ECO:0000256" key="1">
    <source>
        <dbReference type="ARBA" id="ARBA00003450"/>
    </source>
</evidence>
<gene>
    <name evidence="13" type="ORF">CTI12_AA600660</name>
</gene>
<dbReference type="OrthoDB" id="1714258at2759"/>
<dbReference type="InterPro" id="IPR010547">
    <property type="entry name" value="TOM20_imprt_rcpt"/>
</dbReference>
<reference evidence="13 14" key="1">
    <citation type="journal article" date="2018" name="Mol. Plant">
        <title>The genome of Artemisia annua provides insight into the evolution of Asteraceae family and artemisinin biosynthesis.</title>
        <authorList>
            <person name="Shen Q."/>
            <person name="Zhang L."/>
            <person name="Liao Z."/>
            <person name="Wang S."/>
            <person name="Yan T."/>
            <person name="Shi P."/>
            <person name="Liu M."/>
            <person name="Fu X."/>
            <person name="Pan Q."/>
            <person name="Wang Y."/>
            <person name="Lv Z."/>
            <person name="Lu X."/>
            <person name="Zhang F."/>
            <person name="Jiang W."/>
            <person name="Ma Y."/>
            <person name="Chen M."/>
            <person name="Hao X."/>
            <person name="Li L."/>
            <person name="Tang Y."/>
            <person name="Lv G."/>
            <person name="Zhou Y."/>
            <person name="Sun X."/>
            <person name="Brodelius P.E."/>
            <person name="Rose J.K.C."/>
            <person name="Tang K."/>
        </authorList>
    </citation>
    <scope>NUCLEOTIDE SEQUENCE [LARGE SCALE GENOMIC DNA]</scope>
    <source>
        <strain evidence="14">cv. Huhao1</strain>
        <tissue evidence="13">Leaf</tissue>
    </source>
</reference>
<keyword evidence="7" id="KW-0653">Protein transport</keyword>
<keyword evidence="8 12" id="KW-1133">Transmembrane helix</keyword>
<evidence type="ECO:0000256" key="9">
    <source>
        <dbReference type="ARBA" id="ARBA00023128"/>
    </source>
</evidence>
<dbReference type="InterPro" id="IPR011990">
    <property type="entry name" value="TPR-like_helical_dom_sf"/>
</dbReference>
<evidence type="ECO:0000256" key="6">
    <source>
        <dbReference type="ARBA" id="ARBA00022787"/>
    </source>
</evidence>
<feature type="region of interest" description="Disordered" evidence="11">
    <location>
        <begin position="96"/>
        <end position="123"/>
    </location>
</feature>
<organism evidence="13 14">
    <name type="scientific">Artemisia annua</name>
    <name type="common">Sweet wormwood</name>
    <dbReference type="NCBI Taxonomy" id="35608"/>
    <lineage>
        <taxon>Eukaryota</taxon>
        <taxon>Viridiplantae</taxon>
        <taxon>Streptophyta</taxon>
        <taxon>Embryophyta</taxon>
        <taxon>Tracheophyta</taxon>
        <taxon>Spermatophyta</taxon>
        <taxon>Magnoliopsida</taxon>
        <taxon>eudicotyledons</taxon>
        <taxon>Gunneridae</taxon>
        <taxon>Pentapetalae</taxon>
        <taxon>asterids</taxon>
        <taxon>campanulids</taxon>
        <taxon>Asterales</taxon>
        <taxon>Asteraceae</taxon>
        <taxon>Asteroideae</taxon>
        <taxon>Anthemideae</taxon>
        <taxon>Artemisiinae</taxon>
        <taxon>Artemisia</taxon>
    </lineage>
</organism>
<comment type="caution">
    <text evidence="13">The sequence shown here is derived from an EMBL/GenBank/DDBJ whole genome shotgun (WGS) entry which is preliminary data.</text>
</comment>
<proteinExistence type="inferred from homology"/>
<evidence type="ECO:0000256" key="7">
    <source>
        <dbReference type="ARBA" id="ARBA00022927"/>
    </source>
</evidence>
<protein>
    <submittedName>
        <fullName evidence="13">Plant specific mitochondrial import receptor subunit TOM20</fullName>
    </submittedName>
</protein>
<keyword evidence="4" id="KW-0813">Transport</keyword>
<dbReference type="Proteomes" id="UP000245207">
    <property type="component" value="Unassembled WGS sequence"/>
</dbReference>
<dbReference type="STRING" id="35608.A0A2U1KI26"/>
<evidence type="ECO:0000256" key="10">
    <source>
        <dbReference type="ARBA" id="ARBA00023136"/>
    </source>
</evidence>
<evidence type="ECO:0000256" key="4">
    <source>
        <dbReference type="ARBA" id="ARBA00022448"/>
    </source>
</evidence>
<dbReference type="GO" id="GO:0045040">
    <property type="term" value="P:protein insertion into mitochondrial outer membrane"/>
    <property type="evidence" value="ECO:0007669"/>
    <property type="project" value="InterPro"/>
</dbReference>
<dbReference type="PANTHER" id="PTHR32409:SF16">
    <property type="entry name" value="PLANT SPECIFIC MITOCHONDRIAL IMPORT RECEPTOR SUBUNIT TOM20"/>
    <property type="match status" value="1"/>
</dbReference>
<dbReference type="GO" id="GO:0015031">
    <property type="term" value="P:protein transport"/>
    <property type="evidence" value="ECO:0007669"/>
    <property type="project" value="UniProtKB-KW"/>
</dbReference>
<keyword evidence="13" id="KW-0675">Receptor</keyword>
<dbReference type="Gene3D" id="1.25.40.10">
    <property type="entry name" value="Tetratricopeptide repeat domain"/>
    <property type="match status" value="1"/>
</dbReference>
<accession>A0A2U1KI26</accession>
<comment type="function">
    <text evidence="1">Central component of the receptor complex responsible for the recognition and translocation of cytosolically synthesized mitochondrial preproteins. Together with TOM22 functions as the transit peptide receptor at the surface of the mitochondrion outer membrane and facilitates the movement of preproteins into the translocation pore.</text>
</comment>
<feature type="transmembrane region" description="Helical" evidence="12">
    <location>
        <begin position="127"/>
        <end position="147"/>
    </location>
</feature>
<comment type="subcellular location">
    <subcellularLocation>
        <location evidence="2">Mitochondrion outer membrane</location>
        <topology evidence="2">Single-pass membrane protein</topology>
    </subcellularLocation>
</comment>
<evidence type="ECO:0000256" key="8">
    <source>
        <dbReference type="ARBA" id="ARBA00022989"/>
    </source>
</evidence>
<feature type="compositionally biased region" description="Polar residues" evidence="11">
    <location>
        <begin position="111"/>
        <end position="123"/>
    </location>
</feature>
<dbReference type="Pfam" id="PF06552">
    <property type="entry name" value="TOM20_plant"/>
    <property type="match status" value="2"/>
</dbReference>
<name>A0A2U1KI26_ARTAN</name>
<dbReference type="PANTHER" id="PTHR32409">
    <property type="entry name" value="MITOCHONDRIAL IMPORT RECEPTOR SUBUNIT TOM20-1-RELATED"/>
    <property type="match status" value="1"/>
</dbReference>
<evidence type="ECO:0000256" key="11">
    <source>
        <dbReference type="SAM" id="MobiDB-lite"/>
    </source>
</evidence>
<evidence type="ECO:0000256" key="2">
    <source>
        <dbReference type="ARBA" id="ARBA00004572"/>
    </source>
</evidence>
<keyword evidence="5 12" id="KW-0812">Transmembrane</keyword>
<evidence type="ECO:0000256" key="3">
    <source>
        <dbReference type="ARBA" id="ARBA00005792"/>
    </source>
</evidence>
<evidence type="ECO:0000256" key="5">
    <source>
        <dbReference type="ARBA" id="ARBA00022692"/>
    </source>
</evidence>
<dbReference type="AlphaFoldDB" id="A0A2U1KI26"/>
<evidence type="ECO:0000256" key="12">
    <source>
        <dbReference type="SAM" id="Phobius"/>
    </source>
</evidence>
<evidence type="ECO:0000313" key="13">
    <source>
        <dbReference type="EMBL" id="PWA36368.1"/>
    </source>
</evidence>
<sequence>MENDFDRLLFFEHARRTAEVTYTKNPLDTEQARNDNVDLHVHEKRKREANLATRKWNDVIEIESSDDENLFDGDDDTLDDTLDDAPELHAELHKQGSIQQAMGPVAGGGPSTSSSIKGPKTQKSSDLTYDILGWAILAVTIVAWVGFAKANVPPPPSR</sequence>
<comment type="similarity">
    <text evidence="3">Belongs to the Tom20 family.</text>
</comment>
<dbReference type="GO" id="GO:0005742">
    <property type="term" value="C:mitochondrial outer membrane translocase complex"/>
    <property type="evidence" value="ECO:0007669"/>
    <property type="project" value="InterPro"/>
</dbReference>
<keyword evidence="10 12" id="KW-0472">Membrane</keyword>
<dbReference type="EMBL" id="PKPP01018296">
    <property type="protein sequence ID" value="PWA36368.1"/>
    <property type="molecule type" value="Genomic_DNA"/>
</dbReference>
<keyword evidence="6" id="KW-1000">Mitochondrion outer membrane</keyword>
<keyword evidence="9" id="KW-0496">Mitochondrion</keyword>
<keyword evidence="14" id="KW-1185">Reference proteome</keyword>